<gene>
    <name evidence="6" type="ORF">MNBD_GAMMA22-2932</name>
</gene>
<dbReference type="PROSITE" id="PS50931">
    <property type="entry name" value="HTH_LYSR"/>
    <property type="match status" value="1"/>
</dbReference>
<sequence>MDVLLSMSVFRRVAETGNFSEVAREMEISQPTVSKHVAALEKHLSIKLLNRSTRQLSLTEVGKQYYDRCIHILDELNETESLLRNQESVPSGTLRINTPVTFGEICIVPHLWQFLDKYPELLIDLIMDDHYVDLVKGGVDLAIRIGPMTDSALVARKLGDSPRVVFASPNYLKSRGEPKNLQDLKDHDCIVYTLLTTRNEWHFIGPNGEETVRVSGRFSVNNPRTICDAVIDGQGIAVAPLWLVDKYIKTGQVRVILENYVPTPLEIHAVFPGRRYVPAKVRCFIEYFSKLMS</sequence>
<dbReference type="SUPFAM" id="SSF46785">
    <property type="entry name" value="Winged helix' DNA-binding domain"/>
    <property type="match status" value="1"/>
</dbReference>
<keyword evidence="3" id="KW-0238">DNA-binding</keyword>
<evidence type="ECO:0000256" key="3">
    <source>
        <dbReference type="ARBA" id="ARBA00023125"/>
    </source>
</evidence>
<comment type="similarity">
    <text evidence="1">Belongs to the LysR transcriptional regulatory family.</text>
</comment>
<dbReference type="InterPro" id="IPR036388">
    <property type="entry name" value="WH-like_DNA-bd_sf"/>
</dbReference>
<dbReference type="InterPro" id="IPR005119">
    <property type="entry name" value="LysR_subst-bd"/>
</dbReference>
<evidence type="ECO:0000313" key="6">
    <source>
        <dbReference type="EMBL" id="VAW99794.1"/>
    </source>
</evidence>
<feature type="domain" description="HTH lysR-type" evidence="5">
    <location>
        <begin position="1"/>
        <end position="59"/>
    </location>
</feature>
<proteinExistence type="inferred from homology"/>
<reference evidence="6" key="1">
    <citation type="submission" date="2018-06" db="EMBL/GenBank/DDBJ databases">
        <authorList>
            <person name="Zhirakovskaya E."/>
        </authorList>
    </citation>
    <scope>NUCLEOTIDE SEQUENCE</scope>
</reference>
<dbReference type="GO" id="GO:0003677">
    <property type="term" value="F:DNA binding"/>
    <property type="evidence" value="ECO:0007669"/>
    <property type="project" value="UniProtKB-KW"/>
</dbReference>
<dbReference type="Gene3D" id="3.40.190.290">
    <property type="match status" value="1"/>
</dbReference>
<organism evidence="6">
    <name type="scientific">hydrothermal vent metagenome</name>
    <dbReference type="NCBI Taxonomy" id="652676"/>
    <lineage>
        <taxon>unclassified sequences</taxon>
        <taxon>metagenomes</taxon>
        <taxon>ecological metagenomes</taxon>
    </lineage>
</organism>
<protein>
    <submittedName>
        <fullName evidence="6">Transcriptional regulator, LysR family</fullName>
    </submittedName>
</protein>
<name>A0A3B1B0F1_9ZZZZ</name>
<dbReference type="PANTHER" id="PTHR30537">
    <property type="entry name" value="HTH-TYPE TRANSCRIPTIONAL REGULATOR"/>
    <property type="match status" value="1"/>
</dbReference>
<dbReference type="InterPro" id="IPR058163">
    <property type="entry name" value="LysR-type_TF_proteobact-type"/>
</dbReference>
<dbReference type="Gene3D" id="1.10.10.10">
    <property type="entry name" value="Winged helix-like DNA-binding domain superfamily/Winged helix DNA-binding domain"/>
    <property type="match status" value="1"/>
</dbReference>
<dbReference type="EMBL" id="UOFS01000040">
    <property type="protein sequence ID" value="VAW99794.1"/>
    <property type="molecule type" value="Genomic_DNA"/>
</dbReference>
<dbReference type="SUPFAM" id="SSF53850">
    <property type="entry name" value="Periplasmic binding protein-like II"/>
    <property type="match status" value="1"/>
</dbReference>
<evidence type="ECO:0000256" key="4">
    <source>
        <dbReference type="ARBA" id="ARBA00023163"/>
    </source>
</evidence>
<accession>A0A3B1B0F1</accession>
<dbReference type="FunFam" id="3.40.190.290:FF:000001">
    <property type="entry name" value="Transcriptional regulator, LysR family"/>
    <property type="match status" value="1"/>
</dbReference>
<evidence type="ECO:0000256" key="2">
    <source>
        <dbReference type="ARBA" id="ARBA00023015"/>
    </source>
</evidence>
<keyword evidence="2" id="KW-0805">Transcription regulation</keyword>
<dbReference type="InterPro" id="IPR036390">
    <property type="entry name" value="WH_DNA-bd_sf"/>
</dbReference>
<evidence type="ECO:0000259" key="5">
    <source>
        <dbReference type="PROSITE" id="PS50931"/>
    </source>
</evidence>
<dbReference type="AlphaFoldDB" id="A0A3B1B0F1"/>
<keyword evidence="4" id="KW-0804">Transcription</keyword>
<dbReference type="PANTHER" id="PTHR30537:SF80">
    <property type="entry name" value="TRANSCRIPTIONAL REGULATOR"/>
    <property type="match status" value="1"/>
</dbReference>
<evidence type="ECO:0000256" key="1">
    <source>
        <dbReference type="ARBA" id="ARBA00009437"/>
    </source>
</evidence>
<dbReference type="Pfam" id="PF03466">
    <property type="entry name" value="LysR_substrate"/>
    <property type="match status" value="1"/>
</dbReference>
<dbReference type="Pfam" id="PF00126">
    <property type="entry name" value="HTH_1"/>
    <property type="match status" value="1"/>
</dbReference>
<dbReference type="GO" id="GO:0003700">
    <property type="term" value="F:DNA-binding transcription factor activity"/>
    <property type="evidence" value="ECO:0007669"/>
    <property type="project" value="InterPro"/>
</dbReference>
<dbReference type="CDD" id="cd08422">
    <property type="entry name" value="PBP2_CrgA_like"/>
    <property type="match status" value="1"/>
</dbReference>
<dbReference type="PRINTS" id="PR00039">
    <property type="entry name" value="HTHLYSR"/>
</dbReference>
<dbReference type="InterPro" id="IPR000847">
    <property type="entry name" value="LysR_HTH_N"/>
</dbReference>
<dbReference type="FunFam" id="1.10.10.10:FF:000001">
    <property type="entry name" value="LysR family transcriptional regulator"/>
    <property type="match status" value="1"/>
</dbReference>